<dbReference type="CDD" id="cd00338">
    <property type="entry name" value="Ser_Recombinase"/>
    <property type="match status" value="1"/>
</dbReference>
<evidence type="ECO:0000313" key="3">
    <source>
        <dbReference type="Proteomes" id="UP000642488"/>
    </source>
</evidence>
<dbReference type="PANTHER" id="PTHR30461">
    <property type="entry name" value="DNA-INVERTASE FROM LAMBDOID PROPHAGE"/>
    <property type="match status" value="1"/>
</dbReference>
<sequence>MTLRAAVYAPYSDEIQNPCSIEDQVSLCRKDAEAQGWPVNEIYADAAMTGRTANRPEFNRIRKDAADTVFDVVIVEAVKRFSRRVVDSLQQRELLTFSGVKLVSVSEGEQNFLNVMLNALGAQMFSEKIADHTRPGLVGALEREGRMHSLAYGYRKVEGQMGVREIDRETAPIVLSIFQEAADGRSGDDIARGLNRVGIPAPQGGIWYASTIRGGSTRASTGSPCGNITNGQDRTKHGTDFLFDRGHSGEQVSSDAIFAEAGCGGLNPPRFQLSFVR</sequence>
<dbReference type="GO" id="GO:0000150">
    <property type="term" value="F:DNA strand exchange activity"/>
    <property type="evidence" value="ECO:0007669"/>
    <property type="project" value="InterPro"/>
</dbReference>
<dbReference type="Pfam" id="PF07508">
    <property type="entry name" value="Recombinase"/>
    <property type="match status" value="1"/>
</dbReference>
<gene>
    <name evidence="2" type="ORF">ILP92_07115</name>
</gene>
<dbReference type="SMART" id="SM00857">
    <property type="entry name" value="Resolvase"/>
    <property type="match status" value="1"/>
</dbReference>
<dbReference type="InterPro" id="IPR011109">
    <property type="entry name" value="DNA_bind_recombinase_dom"/>
</dbReference>
<dbReference type="InterPro" id="IPR036162">
    <property type="entry name" value="Resolvase-like_N_sf"/>
</dbReference>
<dbReference type="PANTHER" id="PTHR30461:SF23">
    <property type="entry name" value="DNA RECOMBINASE-RELATED"/>
    <property type="match status" value="1"/>
</dbReference>
<dbReference type="SUPFAM" id="SSF53041">
    <property type="entry name" value="Resolvase-like"/>
    <property type="match status" value="1"/>
</dbReference>
<dbReference type="RefSeq" id="WP_198915692.1">
    <property type="nucleotide sequence ID" value="NZ_JAEKPD010000007.1"/>
</dbReference>
<dbReference type="PROSITE" id="PS51736">
    <property type="entry name" value="RECOMBINASES_3"/>
    <property type="match status" value="1"/>
</dbReference>
<organism evidence="2 3">
    <name type="scientific">Palleronia pontilimi</name>
    <dbReference type="NCBI Taxonomy" id="1964209"/>
    <lineage>
        <taxon>Bacteria</taxon>
        <taxon>Pseudomonadati</taxon>
        <taxon>Pseudomonadota</taxon>
        <taxon>Alphaproteobacteria</taxon>
        <taxon>Rhodobacterales</taxon>
        <taxon>Roseobacteraceae</taxon>
        <taxon>Palleronia</taxon>
    </lineage>
</organism>
<evidence type="ECO:0000313" key="2">
    <source>
        <dbReference type="EMBL" id="MBJ3762511.1"/>
    </source>
</evidence>
<name>A0A934MDL7_9RHOB</name>
<dbReference type="Gene3D" id="3.40.50.1390">
    <property type="entry name" value="Resolvase, N-terminal catalytic domain"/>
    <property type="match status" value="1"/>
</dbReference>
<dbReference type="Pfam" id="PF00239">
    <property type="entry name" value="Resolvase"/>
    <property type="match status" value="1"/>
</dbReference>
<feature type="domain" description="Resolvase/invertase-type recombinase catalytic" evidence="1">
    <location>
        <begin position="4"/>
        <end position="153"/>
    </location>
</feature>
<protein>
    <submittedName>
        <fullName evidence="2">Recombinase family protein</fullName>
    </submittedName>
</protein>
<dbReference type="GO" id="GO:0003677">
    <property type="term" value="F:DNA binding"/>
    <property type="evidence" value="ECO:0007669"/>
    <property type="project" value="InterPro"/>
</dbReference>
<dbReference type="AlphaFoldDB" id="A0A934MDL7"/>
<dbReference type="EMBL" id="JAEKPD010000007">
    <property type="protein sequence ID" value="MBJ3762511.1"/>
    <property type="molecule type" value="Genomic_DNA"/>
</dbReference>
<proteinExistence type="predicted"/>
<accession>A0A934MDL7</accession>
<dbReference type="InterPro" id="IPR006119">
    <property type="entry name" value="Resolv_N"/>
</dbReference>
<dbReference type="InterPro" id="IPR038109">
    <property type="entry name" value="DNA_bind_recomb_sf"/>
</dbReference>
<comment type="caution">
    <text evidence="2">The sequence shown here is derived from an EMBL/GenBank/DDBJ whole genome shotgun (WGS) entry which is preliminary data.</text>
</comment>
<dbReference type="Proteomes" id="UP000642488">
    <property type="component" value="Unassembled WGS sequence"/>
</dbReference>
<reference evidence="2" key="1">
    <citation type="submission" date="2020-12" db="EMBL/GenBank/DDBJ databases">
        <title>Bacterial taxonomy.</title>
        <authorList>
            <person name="Pan X."/>
        </authorList>
    </citation>
    <scope>NUCLEOTIDE SEQUENCE</scope>
    <source>
        <strain evidence="2">KCTC 52957</strain>
    </source>
</reference>
<dbReference type="InterPro" id="IPR050639">
    <property type="entry name" value="SSR_resolvase"/>
</dbReference>
<dbReference type="Gene3D" id="3.90.1750.20">
    <property type="entry name" value="Putative Large Serine Recombinase, Chain B, Domain 2"/>
    <property type="match status" value="1"/>
</dbReference>
<keyword evidence="3" id="KW-1185">Reference proteome</keyword>
<evidence type="ECO:0000259" key="1">
    <source>
        <dbReference type="PROSITE" id="PS51736"/>
    </source>
</evidence>